<dbReference type="Proteomes" id="UP000467840">
    <property type="component" value="Chromosome 7"/>
</dbReference>
<gene>
    <name evidence="2" type="ORF">GH714_002583</name>
</gene>
<dbReference type="EMBL" id="JAAGAX010000013">
    <property type="protein sequence ID" value="KAF2293543.1"/>
    <property type="molecule type" value="Genomic_DNA"/>
</dbReference>
<reference evidence="2 3" key="1">
    <citation type="journal article" date="2020" name="Mol. Plant">
        <title>The Chromosome-Based Rubber Tree Genome Provides New Insights into Spurge Genome Evolution and Rubber Biosynthesis.</title>
        <authorList>
            <person name="Liu J."/>
            <person name="Shi C."/>
            <person name="Shi C.C."/>
            <person name="Li W."/>
            <person name="Zhang Q.J."/>
            <person name="Zhang Y."/>
            <person name="Li K."/>
            <person name="Lu H.F."/>
            <person name="Shi C."/>
            <person name="Zhu S.T."/>
            <person name="Xiao Z.Y."/>
            <person name="Nan H."/>
            <person name="Yue Y."/>
            <person name="Zhu X.G."/>
            <person name="Wu Y."/>
            <person name="Hong X.N."/>
            <person name="Fan G.Y."/>
            <person name="Tong Y."/>
            <person name="Zhang D."/>
            <person name="Mao C.L."/>
            <person name="Liu Y.L."/>
            <person name="Hao S.J."/>
            <person name="Liu W.Q."/>
            <person name="Lv M.Q."/>
            <person name="Zhang H.B."/>
            <person name="Liu Y."/>
            <person name="Hu-Tang G.R."/>
            <person name="Wang J.P."/>
            <person name="Wang J.H."/>
            <person name="Sun Y.H."/>
            <person name="Ni S.B."/>
            <person name="Chen W.B."/>
            <person name="Zhang X.C."/>
            <person name="Jiao Y.N."/>
            <person name="Eichler E.E."/>
            <person name="Li G.H."/>
            <person name="Liu X."/>
            <person name="Gao L.Z."/>
        </authorList>
    </citation>
    <scope>NUCLEOTIDE SEQUENCE [LARGE SCALE GENOMIC DNA]</scope>
    <source>
        <strain evidence="3">cv. GT1</strain>
        <tissue evidence="2">Leaf</tissue>
    </source>
</reference>
<name>A0A6A6L022_HEVBR</name>
<keyword evidence="3" id="KW-1185">Reference proteome</keyword>
<sequence>MSWKHSVANSPSNSNNVLIEIDENQLLEDSFGSFEKPREFGSVERGWQFQLKIVYKGLRHFVGIVGSCNGVLCLPDAALGCTGRAALWNPTVRKIVTIPCPNVVFSSHGPFMHSLGFGFDSTTLFDGSLLRVSFKKLVGEEVCCSVWMMKDYGVAGSWTRLFNISHLEGVQRLVAVRQNGKVQLAKGGKLVFYDPKTEKILDTEIFGHKYSFFLDTFVESLVLLSEANEFTKEKASEVDSANGVSKELSSSLDGVGMKVVDKNSEGKKNANNPITLNKANEILEEDASSSSSQIVINKAKGGSKEEA</sequence>
<dbReference type="AlphaFoldDB" id="A0A6A6L022"/>
<comment type="caution">
    <text evidence="2">The sequence shown here is derived from an EMBL/GenBank/DDBJ whole genome shotgun (WGS) entry which is preliminary data.</text>
</comment>
<evidence type="ECO:0000313" key="2">
    <source>
        <dbReference type="EMBL" id="KAF2293543.1"/>
    </source>
</evidence>
<accession>A0A6A6L022</accession>
<evidence type="ECO:0008006" key="4">
    <source>
        <dbReference type="Google" id="ProtNLM"/>
    </source>
</evidence>
<proteinExistence type="predicted"/>
<feature type="region of interest" description="Disordered" evidence="1">
    <location>
        <begin position="285"/>
        <end position="307"/>
    </location>
</feature>
<protein>
    <recommendedName>
        <fullName evidence="4">F-box associated domain-containing protein</fullName>
    </recommendedName>
</protein>
<evidence type="ECO:0000313" key="3">
    <source>
        <dbReference type="Proteomes" id="UP000467840"/>
    </source>
</evidence>
<organism evidence="2 3">
    <name type="scientific">Hevea brasiliensis</name>
    <name type="common">Para rubber tree</name>
    <name type="synonym">Siphonia brasiliensis</name>
    <dbReference type="NCBI Taxonomy" id="3981"/>
    <lineage>
        <taxon>Eukaryota</taxon>
        <taxon>Viridiplantae</taxon>
        <taxon>Streptophyta</taxon>
        <taxon>Embryophyta</taxon>
        <taxon>Tracheophyta</taxon>
        <taxon>Spermatophyta</taxon>
        <taxon>Magnoliopsida</taxon>
        <taxon>eudicotyledons</taxon>
        <taxon>Gunneridae</taxon>
        <taxon>Pentapetalae</taxon>
        <taxon>rosids</taxon>
        <taxon>fabids</taxon>
        <taxon>Malpighiales</taxon>
        <taxon>Euphorbiaceae</taxon>
        <taxon>Crotonoideae</taxon>
        <taxon>Micrandreae</taxon>
        <taxon>Hevea</taxon>
    </lineage>
</organism>
<evidence type="ECO:0000256" key="1">
    <source>
        <dbReference type="SAM" id="MobiDB-lite"/>
    </source>
</evidence>